<reference evidence="3" key="2">
    <citation type="submission" date="2023-06" db="EMBL/GenBank/DDBJ databases">
        <authorList>
            <consortium name="Lawrence Berkeley National Laboratory"/>
            <person name="Haridas S."/>
            <person name="Hensen N."/>
            <person name="Bonometti L."/>
            <person name="Westerberg I."/>
            <person name="Brannstrom I.O."/>
            <person name="Guillou S."/>
            <person name="Cros-Aarteil S."/>
            <person name="Calhoun S."/>
            <person name="Kuo A."/>
            <person name="Mondo S."/>
            <person name="Pangilinan J."/>
            <person name="Riley R."/>
            <person name="Labutti K."/>
            <person name="Andreopoulos B."/>
            <person name="Lipzen A."/>
            <person name="Chen C."/>
            <person name="Yanf M."/>
            <person name="Daum C."/>
            <person name="Ng V."/>
            <person name="Clum A."/>
            <person name="Steindorff A."/>
            <person name="Ohm R."/>
            <person name="Martin F."/>
            <person name="Silar P."/>
            <person name="Natvig D."/>
            <person name="Lalanne C."/>
            <person name="Gautier V."/>
            <person name="Ament-Velasquez S.L."/>
            <person name="Kruys A."/>
            <person name="Hutchinson M.I."/>
            <person name="Powell A.J."/>
            <person name="Barry K."/>
            <person name="Miller A.N."/>
            <person name="Grigoriev I.V."/>
            <person name="Debuchy R."/>
            <person name="Gladieux P."/>
            <person name="Thoren M.H."/>
            <person name="Johannesson H."/>
        </authorList>
    </citation>
    <scope>NUCLEOTIDE SEQUENCE</scope>
    <source>
        <strain evidence="3">CBS 958.72</strain>
    </source>
</reference>
<evidence type="ECO:0000313" key="4">
    <source>
        <dbReference type="Proteomes" id="UP001287356"/>
    </source>
</evidence>
<dbReference type="AlphaFoldDB" id="A0AAE0N6Y4"/>
<comment type="similarity">
    <text evidence="1">Belongs to the FAD-binding monooxygenase family.</text>
</comment>
<dbReference type="Gene3D" id="3.50.50.60">
    <property type="entry name" value="FAD/NAD(P)-binding domain"/>
    <property type="match status" value="1"/>
</dbReference>
<evidence type="ECO:0000256" key="2">
    <source>
        <dbReference type="SAM" id="Phobius"/>
    </source>
</evidence>
<gene>
    <name evidence="3" type="ORF">B0T24DRAFT_678486</name>
</gene>
<evidence type="ECO:0000256" key="1">
    <source>
        <dbReference type="ARBA" id="ARBA00010139"/>
    </source>
</evidence>
<keyword evidence="2" id="KW-0812">Transmembrane</keyword>
<dbReference type="InterPro" id="IPR051209">
    <property type="entry name" value="FAD-bind_Monooxygenase_sf"/>
</dbReference>
<dbReference type="PANTHER" id="PTHR42877">
    <property type="entry name" value="L-ORNITHINE N(5)-MONOOXYGENASE-RELATED"/>
    <property type="match status" value="1"/>
</dbReference>
<sequence length="218" mass="24035">MAARDARLCTMLIPHWGGARCRRVSSGFGYLEAFVAGGNFVLLASAVVCATGFDVSYRLRYSLVGRDVSTNLAAASYISVAVPGYPKYFMLMEPNCLGGHGSLVEALNWTADYVARGVLKVATEDIKSVEKKRDVADAFVRYLDAVHALLVWTGACKSWYKRGTPLSAPRTLKLSITRRTPFRFMGMGFTAFEMDETSDLAWYVEEAAKLDVDEETRG</sequence>
<proteinExistence type="inferred from homology"/>
<protein>
    <submittedName>
        <fullName evidence="3">Uncharacterized protein</fullName>
    </submittedName>
</protein>
<dbReference type="Proteomes" id="UP001287356">
    <property type="component" value="Unassembled WGS sequence"/>
</dbReference>
<keyword evidence="2" id="KW-1133">Transmembrane helix</keyword>
<reference evidence="3" key="1">
    <citation type="journal article" date="2023" name="Mol. Phylogenet. Evol.">
        <title>Genome-scale phylogeny and comparative genomics of the fungal order Sordariales.</title>
        <authorList>
            <person name="Hensen N."/>
            <person name="Bonometti L."/>
            <person name="Westerberg I."/>
            <person name="Brannstrom I.O."/>
            <person name="Guillou S."/>
            <person name="Cros-Aarteil S."/>
            <person name="Calhoun S."/>
            <person name="Haridas S."/>
            <person name="Kuo A."/>
            <person name="Mondo S."/>
            <person name="Pangilinan J."/>
            <person name="Riley R."/>
            <person name="LaButti K."/>
            <person name="Andreopoulos B."/>
            <person name="Lipzen A."/>
            <person name="Chen C."/>
            <person name="Yan M."/>
            <person name="Daum C."/>
            <person name="Ng V."/>
            <person name="Clum A."/>
            <person name="Steindorff A."/>
            <person name="Ohm R.A."/>
            <person name="Martin F."/>
            <person name="Silar P."/>
            <person name="Natvig D.O."/>
            <person name="Lalanne C."/>
            <person name="Gautier V."/>
            <person name="Ament-Velasquez S.L."/>
            <person name="Kruys A."/>
            <person name="Hutchinson M.I."/>
            <person name="Powell A.J."/>
            <person name="Barry K."/>
            <person name="Miller A.N."/>
            <person name="Grigoriev I.V."/>
            <person name="Debuchy R."/>
            <person name="Gladieux P."/>
            <person name="Hiltunen Thoren M."/>
            <person name="Johannesson H."/>
        </authorList>
    </citation>
    <scope>NUCLEOTIDE SEQUENCE</scope>
    <source>
        <strain evidence="3">CBS 958.72</strain>
    </source>
</reference>
<accession>A0AAE0N6Y4</accession>
<keyword evidence="2" id="KW-0472">Membrane</keyword>
<comment type="caution">
    <text evidence="3">The sequence shown here is derived from an EMBL/GenBank/DDBJ whole genome shotgun (WGS) entry which is preliminary data.</text>
</comment>
<feature type="transmembrane region" description="Helical" evidence="2">
    <location>
        <begin position="33"/>
        <end position="53"/>
    </location>
</feature>
<name>A0AAE0N6Y4_9PEZI</name>
<dbReference type="EMBL" id="JAULSN010000004">
    <property type="protein sequence ID" value="KAK3373001.1"/>
    <property type="molecule type" value="Genomic_DNA"/>
</dbReference>
<organism evidence="3 4">
    <name type="scientific">Lasiosphaeria ovina</name>
    <dbReference type="NCBI Taxonomy" id="92902"/>
    <lineage>
        <taxon>Eukaryota</taxon>
        <taxon>Fungi</taxon>
        <taxon>Dikarya</taxon>
        <taxon>Ascomycota</taxon>
        <taxon>Pezizomycotina</taxon>
        <taxon>Sordariomycetes</taxon>
        <taxon>Sordariomycetidae</taxon>
        <taxon>Sordariales</taxon>
        <taxon>Lasiosphaeriaceae</taxon>
        <taxon>Lasiosphaeria</taxon>
    </lineage>
</organism>
<dbReference type="InterPro" id="IPR036188">
    <property type="entry name" value="FAD/NAD-bd_sf"/>
</dbReference>
<evidence type="ECO:0000313" key="3">
    <source>
        <dbReference type="EMBL" id="KAK3373001.1"/>
    </source>
</evidence>
<keyword evidence="4" id="KW-1185">Reference proteome</keyword>
<dbReference type="PANTHER" id="PTHR42877:SF2">
    <property type="entry name" value="FAD_NAD(P)-BINDING DOMAIN-CONTAINING PROTEIN"/>
    <property type="match status" value="1"/>
</dbReference>